<keyword evidence="4" id="KW-1185">Reference proteome</keyword>
<feature type="domain" description="Shisa N-terminal" evidence="3">
    <location>
        <begin position="41"/>
        <end position="91"/>
    </location>
</feature>
<evidence type="ECO:0000313" key="4">
    <source>
        <dbReference type="Proteomes" id="UP000515135"/>
    </source>
</evidence>
<dbReference type="KEGG" id="bbel:109477174"/>
<protein>
    <submittedName>
        <fullName evidence="5">Protein shisa-4-like</fullName>
    </submittedName>
</protein>
<evidence type="ECO:0000313" key="5">
    <source>
        <dbReference type="RefSeq" id="XP_019633800.1"/>
    </source>
</evidence>
<dbReference type="RefSeq" id="XP_019633800.1">
    <property type="nucleotide sequence ID" value="XM_019778241.1"/>
</dbReference>
<evidence type="ECO:0000259" key="3">
    <source>
        <dbReference type="Pfam" id="PF13908"/>
    </source>
</evidence>
<proteinExistence type="predicted"/>
<dbReference type="GeneID" id="109477174"/>
<keyword evidence="2" id="KW-0472">Membrane</keyword>
<feature type="region of interest" description="Disordered" evidence="1">
    <location>
        <begin position="156"/>
        <end position="274"/>
    </location>
</feature>
<reference evidence="5" key="1">
    <citation type="submission" date="2025-08" db="UniProtKB">
        <authorList>
            <consortium name="RefSeq"/>
        </authorList>
    </citation>
    <scope>IDENTIFICATION</scope>
    <source>
        <tissue evidence="5">Gonad</tissue>
    </source>
</reference>
<accession>A0A6P4YWR8</accession>
<name>A0A6P4YWR8_BRABE</name>
<dbReference type="InterPro" id="IPR053891">
    <property type="entry name" value="Shisa_N"/>
</dbReference>
<evidence type="ECO:0000256" key="2">
    <source>
        <dbReference type="SAM" id="Phobius"/>
    </source>
</evidence>
<keyword evidence="2" id="KW-0812">Transmembrane</keyword>
<keyword evidence="2" id="KW-1133">Transmembrane helix</keyword>
<gene>
    <name evidence="5" type="primary">LOC109477174</name>
</gene>
<feature type="transmembrane region" description="Helical" evidence="2">
    <location>
        <begin position="108"/>
        <end position="135"/>
    </location>
</feature>
<dbReference type="Pfam" id="PF13908">
    <property type="entry name" value="Shisa_N"/>
    <property type="match status" value="1"/>
</dbReference>
<evidence type="ECO:0000256" key="1">
    <source>
        <dbReference type="SAM" id="MobiDB-lite"/>
    </source>
</evidence>
<dbReference type="OrthoDB" id="10051546at2759"/>
<organism evidence="4 5">
    <name type="scientific">Branchiostoma belcheri</name>
    <name type="common">Amphioxus</name>
    <dbReference type="NCBI Taxonomy" id="7741"/>
    <lineage>
        <taxon>Eukaryota</taxon>
        <taxon>Metazoa</taxon>
        <taxon>Chordata</taxon>
        <taxon>Cephalochordata</taxon>
        <taxon>Leptocardii</taxon>
        <taxon>Amphioxiformes</taxon>
        <taxon>Branchiostomatidae</taxon>
        <taxon>Branchiostoma</taxon>
    </lineage>
</organism>
<dbReference type="Proteomes" id="UP000515135">
    <property type="component" value="Unplaced"/>
</dbReference>
<sequence length="274" mass="29018">MSSWLTFLSVRMDERNNRGMTKPVSLVAFLVCSVFPTVLSEVCPAYVRTTDGESTFVDSFSCPTVSDPDEDSYCCSTATLRYCCADCTQSLSLSCSTGSSEVNLSTGAIVGISVSAVVCVVLLAAIIALCCSFCCERKLRGSQISVQPAPYPQPPRGMEMYPMGPFQPPPYIPAESPPPYTPQETTATQQNTATAPGAGAAATSRQVQQTAAPPYRQAPQTTAAPYRGQAPPAASAPDRRAQPPGPPAQSVSLRQRQAAGPEHELPPYELTQVG</sequence>
<feature type="compositionally biased region" description="Pro residues" evidence="1">
    <location>
        <begin position="165"/>
        <end position="181"/>
    </location>
</feature>
<feature type="compositionally biased region" description="Low complexity" evidence="1">
    <location>
        <begin position="182"/>
        <end position="203"/>
    </location>
</feature>
<dbReference type="AlphaFoldDB" id="A0A6P4YWR8"/>